<keyword evidence="2" id="KW-1185">Reference proteome</keyword>
<reference evidence="1 2" key="1">
    <citation type="submission" date="2021-06" db="EMBL/GenBank/DDBJ databases">
        <title>Caerostris extrusa draft genome.</title>
        <authorList>
            <person name="Kono N."/>
            <person name="Arakawa K."/>
        </authorList>
    </citation>
    <scope>NUCLEOTIDE SEQUENCE [LARGE SCALE GENOMIC DNA]</scope>
</reference>
<proteinExistence type="predicted"/>
<evidence type="ECO:0000313" key="2">
    <source>
        <dbReference type="Proteomes" id="UP001054945"/>
    </source>
</evidence>
<gene>
    <name evidence="1" type="ORF">CEXT_498431</name>
</gene>
<accession>A0AAV4TG86</accession>
<dbReference type="EMBL" id="BPLR01011243">
    <property type="protein sequence ID" value="GIY45169.1"/>
    <property type="molecule type" value="Genomic_DNA"/>
</dbReference>
<evidence type="ECO:0000313" key="1">
    <source>
        <dbReference type="EMBL" id="GIY45169.1"/>
    </source>
</evidence>
<dbReference type="Proteomes" id="UP001054945">
    <property type="component" value="Unassembled WGS sequence"/>
</dbReference>
<organism evidence="1 2">
    <name type="scientific">Caerostris extrusa</name>
    <name type="common">Bark spider</name>
    <name type="synonym">Caerostris bankana</name>
    <dbReference type="NCBI Taxonomy" id="172846"/>
    <lineage>
        <taxon>Eukaryota</taxon>
        <taxon>Metazoa</taxon>
        <taxon>Ecdysozoa</taxon>
        <taxon>Arthropoda</taxon>
        <taxon>Chelicerata</taxon>
        <taxon>Arachnida</taxon>
        <taxon>Araneae</taxon>
        <taxon>Araneomorphae</taxon>
        <taxon>Entelegynae</taxon>
        <taxon>Araneoidea</taxon>
        <taxon>Araneidae</taxon>
        <taxon>Caerostris</taxon>
    </lineage>
</organism>
<protein>
    <submittedName>
        <fullName evidence="1">Uncharacterized protein</fullName>
    </submittedName>
</protein>
<comment type="caution">
    <text evidence="1">The sequence shown here is derived from an EMBL/GenBank/DDBJ whole genome shotgun (WGS) entry which is preliminary data.</text>
</comment>
<sequence>MSQTDTFTATGQALEPVPDFRIESLNCFFCVSGFAEELLARKLLGNSHSSAEYFNFDPFCSSSLGSDPLCRGHERCRWLSKGNSNRNG</sequence>
<name>A0AAV4TG86_CAEEX</name>
<dbReference type="AlphaFoldDB" id="A0AAV4TG86"/>